<accession>A0A3P7JKV1</accession>
<evidence type="ECO:0000313" key="3">
    <source>
        <dbReference type="Proteomes" id="UP000270094"/>
    </source>
</evidence>
<sequence length="221" mass="25386">MLSLVTVFILFLTNAFVSTHALHVNIDVHLTSKDDAVLDAIQRVASAINADNRFISADLVQHDCSQDLEECGELTDDSVFVAISSPDYINTKVDGVVKRGSVQKETQRLFIQFASKIYLHRSEERDSVQWWKYQLTAPAAKDGEQVDKLIRRSNNQITFVLYYEPGFDEARSLVIMFFASTRKSDVYKNFKQFAREHHGDYHMTELIDPAIEKWYGVDLRD</sequence>
<evidence type="ECO:0000256" key="1">
    <source>
        <dbReference type="SAM" id="SignalP"/>
    </source>
</evidence>
<dbReference type="Proteomes" id="UP000270094">
    <property type="component" value="Unassembled WGS sequence"/>
</dbReference>
<reference evidence="2 3" key="1">
    <citation type="submission" date="2018-11" db="EMBL/GenBank/DDBJ databases">
        <authorList>
            <consortium name="Pathogen Informatics"/>
        </authorList>
    </citation>
    <scope>NUCLEOTIDE SEQUENCE [LARGE SCALE GENOMIC DNA]</scope>
</reference>
<dbReference type="EMBL" id="UYYB01108737">
    <property type="protein sequence ID" value="VDM80469.1"/>
    <property type="molecule type" value="Genomic_DNA"/>
</dbReference>
<feature type="signal peptide" evidence="1">
    <location>
        <begin position="1"/>
        <end position="21"/>
    </location>
</feature>
<proteinExistence type="predicted"/>
<evidence type="ECO:0000313" key="2">
    <source>
        <dbReference type="EMBL" id="VDM80469.1"/>
    </source>
</evidence>
<name>A0A3P7JKV1_STRVU</name>
<keyword evidence="3" id="KW-1185">Reference proteome</keyword>
<dbReference type="OrthoDB" id="5775791at2759"/>
<gene>
    <name evidence="2" type="ORF">SVUK_LOCUS15467</name>
</gene>
<feature type="chain" id="PRO_5018259253" evidence="1">
    <location>
        <begin position="22"/>
        <end position="221"/>
    </location>
</feature>
<protein>
    <submittedName>
        <fullName evidence="2">Uncharacterized protein</fullName>
    </submittedName>
</protein>
<dbReference type="AlphaFoldDB" id="A0A3P7JKV1"/>
<organism evidence="2 3">
    <name type="scientific">Strongylus vulgaris</name>
    <name type="common">Blood worm</name>
    <dbReference type="NCBI Taxonomy" id="40348"/>
    <lineage>
        <taxon>Eukaryota</taxon>
        <taxon>Metazoa</taxon>
        <taxon>Ecdysozoa</taxon>
        <taxon>Nematoda</taxon>
        <taxon>Chromadorea</taxon>
        <taxon>Rhabditida</taxon>
        <taxon>Rhabditina</taxon>
        <taxon>Rhabditomorpha</taxon>
        <taxon>Strongyloidea</taxon>
        <taxon>Strongylidae</taxon>
        <taxon>Strongylus</taxon>
    </lineage>
</organism>
<keyword evidence="1" id="KW-0732">Signal</keyword>